<dbReference type="InterPro" id="IPR001433">
    <property type="entry name" value="OxRdtase_FAD/NAD-bd"/>
</dbReference>
<dbReference type="Gene3D" id="2.40.30.10">
    <property type="entry name" value="Translation factors"/>
    <property type="match status" value="1"/>
</dbReference>
<feature type="site" description="Influences the redox potential of the prosthetic heme and FAD groups" evidence="15">
    <location>
        <position position="84"/>
    </location>
</feature>
<dbReference type="CDD" id="cd06184">
    <property type="entry name" value="flavohem_like_fad_nad_binding"/>
    <property type="match status" value="1"/>
</dbReference>
<comment type="function">
    <text evidence="15">Is involved in NO detoxification in an aerobic process, termed nitric oxide dioxygenase (NOD) reaction that utilizes O(2) and NAD(P)H to convert NO to nitrate, which protects the bacterium from various noxious nitrogen compounds. Therefore, plays a central role in the inducible response to nitrosative stress.</text>
</comment>
<evidence type="ECO:0000256" key="7">
    <source>
        <dbReference type="ARBA" id="ARBA00022723"/>
    </source>
</evidence>
<feature type="domain" description="FAD-binding FR-type" evidence="17">
    <location>
        <begin position="152"/>
        <end position="263"/>
    </location>
</feature>
<comment type="cofactor">
    <cofactor evidence="15">
        <name>heme b</name>
        <dbReference type="ChEBI" id="CHEBI:60344"/>
    </cofactor>
    <text evidence="15">Binds 1 heme b (iron(II)-protoporphyrin IX) group per subunit.</text>
</comment>
<dbReference type="InterPro" id="IPR000971">
    <property type="entry name" value="Globin"/>
</dbReference>
<evidence type="ECO:0000256" key="4">
    <source>
        <dbReference type="ARBA" id="ARBA00022617"/>
    </source>
</evidence>
<proteinExistence type="inferred from homology"/>
<dbReference type="InterPro" id="IPR009050">
    <property type="entry name" value="Globin-like_sf"/>
</dbReference>
<dbReference type="SUPFAM" id="SSF63380">
    <property type="entry name" value="Riboflavin synthase domain-like"/>
    <property type="match status" value="1"/>
</dbReference>
<sequence length="412" mass="45862">MLSENTIRVIKSTVPVLEVHGEAITSHFYKTMFAHHPELLNIFNHANQKQGRQQAALANMVYAAALHIDNLAAVLPAVRQVAHKHRSLGIAPEQYEIVGTYLLKAIKDVLGDAATEEIIAAWADAYNVIAGVFIGLEKELYTASENQNGGWEGFRSFRVAKKVKESDLITSFYLVPTDGNPIATFQPGQYISLRMKPEGNAYAQIRQYSLSDAPGKPYYRISVKRESARMERPDGVISTYLHDHITEGSLVELSAPAGDFTLNTEDPRDVVLLSGGVGLTPMISMLNTLVDRNVQRSVTFVHAALNGEVHAFKDHVNTLAEQHENIQAFYCYAQPTPDDREQSRFHREGYIDAAWLSQMIREPLESDYYLTGSVSFMQTMYAALGEIGVSPENIHYEFFGPKTNLIPASEAI</sequence>
<dbReference type="PANTHER" id="PTHR43396">
    <property type="entry name" value="FLAVOHEMOPROTEIN"/>
    <property type="match status" value="1"/>
</dbReference>
<dbReference type="PROSITE" id="PS01033">
    <property type="entry name" value="GLOBIN"/>
    <property type="match status" value="1"/>
</dbReference>
<dbReference type="GO" id="GO:0020037">
    <property type="term" value="F:heme binding"/>
    <property type="evidence" value="ECO:0007669"/>
    <property type="project" value="InterPro"/>
</dbReference>
<dbReference type="AlphaFoldDB" id="A0A2W0CSZ5"/>
<evidence type="ECO:0000259" key="17">
    <source>
        <dbReference type="PROSITE" id="PS51384"/>
    </source>
</evidence>
<dbReference type="FunFam" id="2.40.30.10:FF:000034">
    <property type="entry name" value="Flavohemoprotein"/>
    <property type="match status" value="1"/>
</dbReference>
<dbReference type="EMBL" id="PRLG01000029">
    <property type="protein sequence ID" value="PYY26831.1"/>
    <property type="molecule type" value="Genomic_DNA"/>
</dbReference>
<dbReference type="InterPro" id="IPR017927">
    <property type="entry name" value="FAD-bd_FR_type"/>
</dbReference>
<dbReference type="Pfam" id="PF00970">
    <property type="entry name" value="FAD_binding_6"/>
    <property type="match status" value="1"/>
</dbReference>
<feature type="binding site" evidence="15">
    <location>
        <begin position="206"/>
        <end position="209"/>
    </location>
    <ligand>
        <name>FAD</name>
        <dbReference type="ChEBI" id="CHEBI:57692"/>
    </ligand>
</feature>
<keyword evidence="4 15" id="KW-0349">Heme</keyword>
<accession>A0A2W0CSZ5</accession>
<dbReference type="SUPFAM" id="SSF52343">
    <property type="entry name" value="Ferredoxin reductase-like, C-terminal NADP-linked domain"/>
    <property type="match status" value="1"/>
</dbReference>
<dbReference type="InterPro" id="IPR017938">
    <property type="entry name" value="Riboflavin_synthase-like_b-brl"/>
</dbReference>
<dbReference type="OrthoDB" id="9801223at2"/>
<dbReference type="Proteomes" id="UP000247459">
    <property type="component" value="Unassembled WGS sequence"/>
</dbReference>
<evidence type="ECO:0000256" key="9">
    <source>
        <dbReference type="ARBA" id="ARBA00022857"/>
    </source>
</evidence>
<name>A0A2W0CSZ5_9BACL</name>
<evidence type="ECO:0000256" key="12">
    <source>
        <dbReference type="ARBA" id="ARBA00023027"/>
    </source>
</evidence>
<evidence type="ECO:0000256" key="8">
    <source>
        <dbReference type="ARBA" id="ARBA00022827"/>
    </source>
</evidence>
<keyword evidence="3 15" id="KW-0813">Transport</keyword>
<keyword evidence="9 15" id="KW-0521">NADP</keyword>
<feature type="site" description="Influences the redox potential of the prosthetic heme and FAD groups" evidence="15">
    <location>
        <position position="397"/>
    </location>
</feature>
<dbReference type="FunFam" id="1.10.490.10:FF:000003">
    <property type="entry name" value="Flavohemoprotein"/>
    <property type="match status" value="1"/>
</dbReference>
<comment type="caution">
    <text evidence="18">The sequence shown here is derived from an EMBL/GenBank/DDBJ whole genome shotgun (WGS) entry which is preliminary data.</text>
</comment>
<comment type="cofactor">
    <cofactor evidence="15">
        <name>FAD</name>
        <dbReference type="ChEBI" id="CHEBI:57692"/>
    </cofactor>
    <text evidence="15">Binds 1 FAD per subunit.</text>
</comment>
<evidence type="ECO:0000256" key="15">
    <source>
        <dbReference type="HAMAP-Rule" id="MF_01252"/>
    </source>
</evidence>
<keyword evidence="6 15" id="KW-0285">Flavoprotein</keyword>
<feature type="binding site" evidence="15">
    <location>
        <begin position="276"/>
        <end position="281"/>
    </location>
    <ligand>
        <name>NADP(+)</name>
        <dbReference type="ChEBI" id="CHEBI:58349"/>
    </ligand>
</feature>
<dbReference type="GO" id="GO:0009636">
    <property type="term" value="P:response to toxic substance"/>
    <property type="evidence" value="ECO:0007669"/>
    <property type="project" value="UniProtKB-KW"/>
</dbReference>
<dbReference type="EC" id="1.14.12.17" evidence="15"/>
<keyword evidence="15" id="KW-0216">Detoxification</keyword>
<dbReference type="GO" id="GO:0046210">
    <property type="term" value="P:nitric oxide catabolic process"/>
    <property type="evidence" value="ECO:0007669"/>
    <property type="project" value="TreeGrafter"/>
</dbReference>
<keyword evidence="8 15" id="KW-0274">FAD</keyword>
<dbReference type="InterPro" id="IPR012292">
    <property type="entry name" value="Globin/Proto"/>
</dbReference>
<keyword evidence="11 15" id="KW-0408">Iron</keyword>
<dbReference type="Gene3D" id="1.10.490.10">
    <property type="entry name" value="Globins"/>
    <property type="match status" value="1"/>
</dbReference>
<dbReference type="GO" id="GO:0019825">
    <property type="term" value="F:oxygen binding"/>
    <property type="evidence" value="ECO:0007669"/>
    <property type="project" value="InterPro"/>
</dbReference>
<gene>
    <name evidence="15 18" type="primary">hmp</name>
    <name evidence="18" type="ORF">PIL02S_06246</name>
</gene>
<evidence type="ECO:0000256" key="5">
    <source>
        <dbReference type="ARBA" id="ARBA00022621"/>
    </source>
</evidence>
<dbReference type="PANTHER" id="PTHR43396:SF3">
    <property type="entry name" value="FLAVOHEMOPROTEIN"/>
    <property type="match status" value="1"/>
</dbReference>
<dbReference type="GO" id="GO:0005344">
    <property type="term" value="F:oxygen carrier activity"/>
    <property type="evidence" value="ECO:0007669"/>
    <property type="project" value="UniProtKB-UniRule"/>
</dbReference>
<feature type="domain" description="Globin" evidence="16">
    <location>
        <begin position="1"/>
        <end position="138"/>
    </location>
</feature>
<feature type="active site" description="Charge relay system" evidence="15">
    <location>
        <position position="137"/>
    </location>
</feature>
<evidence type="ECO:0000256" key="14">
    <source>
        <dbReference type="ARBA" id="ARBA00049433"/>
    </source>
</evidence>
<comment type="domain">
    <text evidence="15">Consists of two distinct domains; an N-terminal heme-containing oxygen-binding domain and a C-terminal reductase domain with binding sites for FAD and NAD(P)H.</text>
</comment>
<dbReference type="Pfam" id="PF00175">
    <property type="entry name" value="NAD_binding_1"/>
    <property type="match status" value="1"/>
</dbReference>
<organism evidence="18 19">
    <name type="scientific">Paenibacillus illinoisensis</name>
    <dbReference type="NCBI Taxonomy" id="59845"/>
    <lineage>
        <taxon>Bacteria</taxon>
        <taxon>Bacillati</taxon>
        <taxon>Bacillota</taxon>
        <taxon>Bacilli</taxon>
        <taxon>Bacillales</taxon>
        <taxon>Paenibacillaceae</taxon>
        <taxon>Paenibacillus</taxon>
    </lineage>
</organism>
<dbReference type="FunFam" id="3.40.50.80:FF:000010">
    <property type="entry name" value="Flavohemoprotein"/>
    <property type="match status" value="1"/>
</dbReference>
<protein>
    <recommendedName>
        <fullName evidence="15">Flavohemoprotein</fullName>
    </recommendedName>
    <alternativeName>
        <fullName evidence="15">Flavohemoglobin</fullName>
    </alternativeName>
    <alternativeName>
        <fullName evidence="15">Hemoglobin-like protein</fullName>
    </alternativeName>
    <alternativeName>
        <fullName evidence="15">Nitric oxide dioxygenase</fullName>
        <shortName evidence="15">NO oxygenase</shortName>
        <shortName evidence="15">NOD</shortName>
        <ecNumber evidence="15">1.14.12.17</ecNumber>
    </alternativeName>
</protein>
<feature type="binding site" evidence="15">
    <location>
        <position position="190"/>
    </location>
    <ligand>
        <name>FAD</name>
        <dbReference type="ChEBI" id="CHEBI:57692"/>
    </ligand>
</feature>
<dbReference type="InterPro" id="IPR008333">
    <property type="entry name" value="Cbr1-like_FAD-bd_dom"/>
</dbReference>
<evidence type="ECO:0000256" key="6">
    <source>
        <dbReference type="ARBA" id="ARBA00022630"/>
    </source>
</evidence>
<dbReference type="GO" id="GO:0071500">
    <property type="term" value="P:cellular response to nitrosative stress"/>
    <property type="evidence" value="ECO:0007669"/>
    <property type="project" value="TreeGrafter"/>
</dbReference>
<dbReference type="NCBIfam" id="NF009805">
    <property type="entry name" value="PRK13289.1"/>
    <property type="match status" value="1"/>
</dbReference>
<dbReference type="HAMAP" id="MF_01252">
    <property type="entry name" value="Hmp"/>
    <property type="match status" value="1"/>
</dbReference>
<evidence type="ECO:0000256" key="11">
    <source>
        <dbReference type="ARBA" id="ARBA00023004"/>
    </source>
</evidence>
<evidence type="ECO:0000256" key="2">
    <source>
        <dbReference type="ARBA" id="ARBA00008414"/>
    </source>
</evidence>
<comment type="catalytic activity">
    <reaction evidence="13 15">
        <text>2 nitric oxide + NADH + 2 O2 = 2 nitrate + NAD(+) + H(+)</text>
        <dbReference type="Rhea" id="RHEA:19469"/>
        <dbReference type="ChEBI" id="CHEBI:15378"/>
        <dbReference type="ChEBI" id="CHEBI:15379"/>
        <dbReference type="ChEBI" id="CHEBI:16480"/>
        <dbReference type="ChEBI" id="CHEBI:17632"/>
        <dbReference type="ChEBI" id="CHEBI:57540"/>
        <dbReference type="ChEBI" id="CHEBI:57945"/>
        <dbReference type="EC" id="1.14.12.17"/>
    </reaction>
</comment>
<evidence type="ECO:0000256" key="13">
    <source>
        <dbReference type="ARBA" id="ARBA00048649"/>
    </source>
</evidence>
<keyword evidence="12 15" id="KW-0520">NAD</keyword>
<dbReference type="InterPro" id="IPR023950">
    <property type="entry name" value="Hmp"/>
</dbReference>
<feature type="active site" description="Charge relay system" evidence="15">
    <location>
        <position position="95"/>
    </location>
</feature>
<feature type="binding site" description="proximal binding residue" evidence="15">
    <location>
        <position position="85"/>
    </location>
    <ligand>
        <name>heme b</name>
        <dbReference type="ChEBI" id="CHEBI:60344"/>
    </ligand>
    <ligandPart>
        <name>Fe</name>
        <dbReference type="ChEBI" id="CHEBI:18248"/>
    </ligandPart>
</feature>
<comment type="catalytic activity">
    <reaction evidence="14 15">
        <text>2 nitric oxide + NADPH + 2 O2 = 2 nitrate + NADP(+) + H(+)</text>
        <dbReference type="Rhea" id="RHEA:19465"/>
        <dbReference type="ChEBI" id="CHEBI:15378"/>
        <dbReference type="ChEBI" id="CHEBI:15379"/>
        <dbReference type="ChEBI" id="CHEBI:16480"/>
        <dbReference type="ChEBI" id="CHEBI:17632"/>
        <dbReference type="ChEBI" id="CHEBI:57783"/>
        <dbReference type="ChEBI" id="CHEBI:58349"/>
        <dbReference type="EC" id="1.14.12.17"/>
    </reaction>
</comment>
<comment type="similarity">
    <text evidence="1 15">In the C-terminal section; belongs to the flavoprotein pyridine nucleotide cytochrome reductase family.</text>
</comment>
<dbReference type="RefSeq" id="WP_095358721.1">
    <property type="nucleotide sequence ID" value="NZ_PRLG01000029.1"/>
</dbReference>
<dbReference type="SUPFAM" id="SSF46458">
    <property type="entry name" value="Globin-like"/>
    <property type="match status" value="1"/>
</dbReference>
<keyword evidence="5 15" id="KW-0561">Oxygen transport</keyword>
<dbReference type="Pfam" id="PF00042">
    <property type="entry name" value="Globin"/>
    <property type="match status" value="1"/>
</dbReference>
<dbReference type="InterPro" id="IPR001709">
    <property type="entry name" value="Flavoprot_Pyr_Nucl_cyt_Rdtase"/>
</dbReference>
<comment type="similarity">
    <text evidence="2 15">Belongs to the globin family. Two-domain flavohemoproteins subfamily.</text>
</comment>
<dbReference type="GO" id="GO:0071949">
    <property type="term" value="F:FAD binding"/>
    <property type="evidence" value="ECO:0007669"/>
    <property type="project" value="InterPro"/>
</dbReference>
<dbReference type="InterPro" id="IPR039261">
    <property type="entry name" value="FNR_nucleotide-bd"/>
</dbReference>
<feature type="site" description="Involved in heme-bound ligand stabilization and O-O bond activation" evidence="15">
    <location>
        <position position="29"/>
    </location>
</feature>
<dbReference type="PROSITE" id="PS51384">
    <property type="entry name" value="FAD_FR"/>
    <property type="match status" value="1"/>
</dbReference>
<dbReference type="Gene3D" id="3.40.50.80">
    <property type="entry name" value="Nucleotide-binding domain of ferredoxin-NADP reductase (FNR) module"/>
    <property type="match status" value="1"/>
</dbReference>
<keyword evidence="7 15" id="KW-0479">Metal-binding</keyword>
<reference evidence="18 19" key="1">
    <citation type="submission" date="2018-01" db="EMBL/GenBank/DDBJ databases">
        <title>Genome sequence of the PGP bacterium Paenibacillus illinoisensis E3.</title>
        <authorList>
            <person name="Rolli E."/>
            <person name="Marasco R."/>
            <person name="Bessem C."/>
            <person name="Michoud G."/>
            <person name="Gaiarsa S."/>
            <person name="Borin S."/>
            <person name="Daffonchio D."/>
        </authorList>
    </citation>
    <scope>NUCLEOTIDE SEQUENCE [LARGE SCALE GENOMIC DNA]</scope>
    <source>
        <strain evidence="18 19">E3</strain>
    </source>
</reference>
<dbReference type="GO" id="GO:0008941">
    <property type="term" value="F:nitric oxide dioxygenase NAD(P)H activity"/>
    <property type="evidence" value="ECO:0007669"/>
    <property type="project" value="UniProtKB-UniRule"/>
</dbReference>
<evidence type="ECO:0000256" key="1">
    <source>
        <dbReference type="ARBA" id="ARBA00006401"/>
    </source>
</evidence>
<evidence type="ECO:0000256" key="10">
    <source>
        <dbReference type="ARBA" id="ARBA00023002"/>
    </source>
</evidence>
<feature type="region of interest" description="Reductase" evidence="15">
    <location>
        <begin position="149"/>
        <end position="412"/>
    </location>
</feature>
<evidence type="ECO:0000313" key="19">
    <source>
        <dbReference type="Proteomes" id="UP000247459"/>
    </source>
</evidence>
<dbReference type="GO" id="GO:0046872">
    <property type="term" value="F:metal ion binding"/>
    <property type="evidence" value="ECO:0007669"/>
    <property type="project" value="UniProtKB-KW"/>
</dbReference>
<evidence type="ECO:0000256" key="3">
    <source>
        <dbReference type="ARBA" id="ARBA00022448"/>
    </source>
</evidence>
<evidence type="ECO:0000259" key="16">
    <source>
        <dbReference type="PROSITE" id="PS01033"/>
    </source>
</evidence>
<feature type="binding site" evidence="15">
    <location>
        <begin position="398"/>
        <end position="401"/>
    </location>
    <ligand>
        <name>FAD</name>
        <dbReference type="ChEBI" id="CHEBI:57692"/>
    </ligand>
</feature>
<dbReference type="CDD" id="cd14777">
    <property type="entry name" value="Yhb1-globin-like"/>
    <property type="match status" value="1"/>
</dbReference>
<dbReference type="PRINTS" id="PR00371">
    <property type="entry name" value="FPNCR"/>
</dbReference>
<evidence type="ECO:0000313" key="18">
    <source>
        <dbReference type="EMBL" id="PYY26831.1"/>
    </source>
</evidence>
<keyword evidence="10 15" id="KW-0560">Oxidoreductase</keyword>